<dbReference type="AlphaFoldDB" id="A0AAW2Z504"/>
<reference evidence="2 3" key="1">
    <citation type="submission" date="2024-03" db="EMBL/GenBank/DDBJ databases">
        <title>The Acrasis kona genome and developmental transcriptomes reveal deep origins of eukaryotic multicellular pathways.</title>
        <authorList>
            <person name="Sheikh S."/>
            <person name="Fu C.-J."/>
            <person name="Brown M.W."/>
            <person name="Baldauf S.L."/>
        </authorList>
    </citation>
    <scope>NUCLEOTIDE SEQUENCE [LARGE SCALE GENOMIC DNA]</scope>
    <source>
        <strain evidence="2 3">ATCC MYA-3509</strain>
    </source>
</reference>
<comment type="caution">
    <text evidence="2">The sequence shown here is derived from an EMBL/GenBank/DDBJ whole genome shotgun (WGS) entry which is preliminary data.</text>
</comment>
<keyword evidence="3" id="KW-1185">Reference proteome</keyword>
<dbReference type="Pfam" id="PF00631">
    <property type="entry name" value="G-gamma"/>
    <property type="match status" value="1"/>
</dbReference>
<name>A0AAW2Z504_9EUKA</name>
<dbReference type="Gene3D" id="4.10.260.10">
    <property type="entry name" value="Transducin (heterotrimeric G protein), gamma chain"/>
    <property type="match status" value="1"/>
</dbReference>
<proteinExistence type="predicted"/>
<feature type="domain" description="G protein gamma" evidence="1">
    <location>
        <begin position="10"/>
        <end position="67"/>
    </location>
</feature>
<dbReference type="GO" id="GO:0007186">
    <property type="term" value="P:G protein-coupled receptor signaling pathway"/>
    <property type="evidence" value="ECO:0007669"/>
    <property type="project" value="InterPro"/>
</dbReference>
<evidence type="ECO:0000313" key="3">
    <source>
        <dbReference type="Proteomes" id="UP001431209"/>
    </source>
</evidence>
<gene>
    <name evidence="2" type="ORF">AKO1_003656</name>
</gene>
<dbReference type="InterPro" id="IPR036284">
    <property type="entry name" value="GGL_sf"/>
</dbReference>
<accession>A0AAW2Z504</accession>
<sequence>MAAANQFVLQQLQAEVTNLRKEVEHSAQAIKASEAIATLVDYVQKTEEPFDSVKYKETNPHIQSGGFLCFQ</sequence>
<protein>
    <recommendedName>
        <fullName evidence="1">G protein gamma domain-containing protein</fullName>
    </recommendedName>
</protein>
<dbReference type="InterPro" id="IPR015898">
    <property type="entry name" value="G-protein_gamma-like_dom"/>
</dbReference>
<dbReference type="Proteomes" id="UP001431209">
    <property type="component" value="Unassembled WGS sequence"/>
</dbReference>
<organism evidence="2 3">
    <name type="scientific">Acrasis kona</name>
    <dbReference type="NCBI Taxonomy" id="1008807"/>
    <lineage>
        <taxon>Eukaryota</taxon>
        <taxon>Discoba</taxon>
        <taxon>Heterolobosea</taxon>
        <taxon>Tetramitia</taxon>
        <taxon>Eutetramitia</taxon>
        <taxon>Acrasidae</taxon>
        <taxon>Acrasis</taxon>
    </lineage>
</organism>
<evidence type="ECO:0000259" key="1">
    <source>
        <dbReference type="Pfam" id="PF00631"/>
    </source>
</evidence>
<dbReference type="EMBL" id="JAOPGA020001081">
    <property type="protein sequence ID" value="KAL0484886.1"/>
    <property type="molecule type" value="Genomic_DNA"/>
</dbReference>
<evidence type="ECO:0000313" key="2">
    <source>
        <dbReference type="EMBL" id="KAL0484886.1"/>
    </source>
</evidence>